<dbReference type="AlphaFoldDB" id="B8BSD5"/>
<evidence type="ECO:0000256" key="1">
    <source>
        <dbReference type="SAM" id="MobiDB-lite"/>
    </source>
</evidence>
<dbReference type="KEGG" id="tps:THAPSDRAFT_1946"/>
<evidence type="ECO:0008006" key="5">
    <source>
        <dbReference type="Google" id="ProtNLM"/>
    </source>
</evidence>
<dbReference type="SUPFAM" id="SSF52540">
    <property type="entry name" value="P-loop containing nucleoside triphosphate hydrolases"/>
    <property type="match status" value="1"/>
</dbReference>
<dbReference type="HOGENOM" id="CLU_052119_0_0_1"/>
<evidence type="ECO:0000313" key="4">
    <source>
        <dbReference type="Proteomes" id="UP000001449"/>
    </source>
</evidence>
<dbReference type="InterPro" id="IPR053259">
    <property type="entry name" value="Golvesin-related_Golgi"/>
</dbReference>
<feature type="region of interest" description="Disordered" evidence="1">
    <location>
        <begin position="1"/>
        <end position="21"/>
    </location>
</feature>
<dbReference type="EMBL" id="CM000638">
    <property type="protein sequence ID" value="EED96700.1"/>
    <property type="molecule type" value="Genomic_DNA"/>
</dbReference>
<dbReference type="GO" id="GO:0005794">
    <property type="term" value="C:Golgi apparatus"/>
    <property type="evidence" value="ECO:0000318"/>
    <property type="project" value="GO_Central"/>
</dbReference>
<keyword evidence="4" id="KW-1185">Reference proteome</keyword>
<evidence type="ECO:0000313" key="3">
    <source>
        <dbReference type="EMBL" id="EED96700.1"/>
    </source>
</evidence>
<keyword evidence="2" id="KW-0812">Transmembrane</keyword>
<dbReference type="PaxDb" id="35128-Thaps1946"/>
<dbReference type="eggNOG" id="ENOG502T740">
    <property type="taxonomic scope" value="Eukaryota"/>
</dbReference>
<dbReference type="RefSeq" id="XP_002287059.1">
    <property type="nucleotide sequence ID" value="XM_002287023.1"/>
</dbReference>
<dbReference type="OMA" id="KSIMARC"/>
<dbReference type="GeneID" id="7449776"/>
<dbReference type="Proteomes" id="UP000001449">
    <property type="component" value="Chromosome 1"/>
</dbReference>
<evidence type="ECO:0000256" key="2">
    <source>
        <dbReference type="SAM" id="Phobius"/>
    </source>
</evidence>
<name>B8BSD5_THAPS</name>
<gene>
    <name evidence="3" type="ORF">THAPSDRAFT_1946</name>
</gene>
<dbReference type="InterPro" id="IPR027417">
    <property type="entry name" value="P-loop_NTPase"/>
</dbReference>
<organism evidence="3 4">
    <name type="scientific">Thalassiosira pseudonana</name>
    <name type="common">Marine diatom</name>
    <name type="synonym">Cyclotella nana</name>
    <dbReference type="NCBI Taxonomy" id="35128"/>
    <lineage>
        <taxon>Eukaryota</taxon>
        <taxon>Sar</taxon>
        <taxon>Stramenopiles</taxon>
        <taxon>Ochrophyta</taxon>
        <taxon>Bacillariophyta</taxon>
        <taxon>Coscinodiscophyceae</taxon>
        <taxon>Thalassiosirophycidae</taxon>
        <taxon>Thalassiosirales</taxon>
        <taxon>Thalassiosiraceae</taxon>
        <taxon>Thalassiosira</taxon>
    </lineage>
</organism>
<reference evidence="3 4" key="2">
    <citation type="journal article" date="2008" name="Nature">
        <title>The Phaeodactylum genome reveals the evolutionary history of diatom genomes.</title>
        <authorList>
            <person name="Bowler C."/>
            <person name="Allen A.E."/>
            <person name="Badger J.H."/>
            <person name="Grimwood J."/>
            <person name="Jabbari K."/>
            <person name="Kuo A."/>
            <person name="Maheswari U."/>
            <person name="Martens C."/>
            <person name="Maumus F."/>
            <person name="Otillar R.P."/>
            <person name="Rayko E."/>
            <person name="Salamov A."/>
            <person name="Vandepoele K."/>
            <person name="Beszteri B."/>
            <person name="Gruber A."/>
            <person name="Heijde M."/>
            <person name="Katinka M."/>
            <person name="Mock T."/>
            <person name="Valentin K."/>
            <person name="Verret F."/>
            <person name="Berges J.A."/>
            <person name="Brownlee C."/>
            <person name="Cadoret J.P."/>
            <person name="Chiovitti A."/>
            <person name="Choi C.J."/>
            <person name="Coesel S."/>
            <person name="De Martino A."/>
            <person name="Detter J.C."/>
            <person name="Durkin C."/>
            <person name="Falciatore A."/>
            <person name="Fournet J."/>
            <person name="Haruta M."/>
            <person name="Huysman M.J."/>
            <person name="Jenkins B.D."/>
            <person name="Jiroutova K."/>
            <person name="Jorgensen R.E."/>
            <person name="Joubert Y."/>
            <person name="Kaplan A."/>
            <person name="Kroger N."/>
            <person name="Kroth P.G."/>
            <person name="La Roche J."/>
            <person name="Lindquist E."/>
            <person name="Lommer M."/>
            <person name="Martin-Jezequel V."/>
            <person name="Lopez P.J."/>
            <person name="Lucas S."/>
            <person name="Mangogna M."/>
            <person name="McGinnis K."/>
            <person name="Medlin L.K."/>
            <person name="Montsant A."/>
            <person name="Oudot-Le Secq M.P."/>
            <person name="Napoli C."/>
            <person name="Obornik M."/>
            <person name="Parker M.S."/>
            <person name="Petit J.L."/>
            <person name="Porcel B.M."/>
            <person name="Poulsen N."/>
            <person name="Robison M."/>
            <person name="Rychlewski L."/>
            <person name="Rynearson T.A."/>
            <person name="Schmutz J."/>
            <person name="Shapiro H."/>
            <person name="Siaut M."/>
            <person name="Stanley M."/>
            <person name="Sussman M.R."/>
            <person name="Taylor A.R."/>
            <person name="Vardi A."/>
            <person name="von Dassow P."/>
            <person name="Vyverman W."/>
            <person name="Willis A."/>
            <person name="Wyrwicz L.S."/>
            <person name="Rokhsar D.S."/>
            <person name="Weissenbach J."/>
            <person name="Armbrust E.V."/>
            <person name="Green B.R."/>
            <person name="Van de Peer Y."/>
            <person name="Grigoriev I.V."/>
        </authorList>
    </citation>
    <scope>NUCLEOTIDE SEQUENCE [LARGE SCALE GENOMIC DNA]</scope>
    <source>
        <strain evidence="3 4">CCMP1335</strain>
    </source>
</reference>
<keyword evidence="2" id="KW-1133">Transmembrane helix</keyword>
<dbReference type="InParanoid" id="B8BSD5"/>
<protein>
    <recommendedName>
        <fullName evidence="5">Sulfotransferase domain-containing protein</fullName>
    </recommendedName>
</protein>
<feature type="transmembrane region" description="Helical" evidence="2">
    <location>
        <begin position="97"/>
        <end position="118"/>
    </location>
</feature>
<dbReference type="PANTHER" id="PTHR32301:SF6">
    <property type="entry name" value="GOLVESIN-RELATED"/>
    <property type="match status" value="1"/>
</dbReference>
<dbReference type="PANTHER" id="PTHR32301">
    <property type="entry name" value="COUNTIN RECEPTOR CNR3-RELATED"/>
    <property type="match status" value="1"/>
</dbReference>
<accession>B8BSD5</accession>
<sequence>MGVRESGHGHEDPPLYNNATTPNHNAASTSSWLQINKRSSALCIWSRSHYLSLLSTSIAPCRLRVRLNLSFGHSHQISRANLDAMERRACNSRPKRWVAVTFIFAVGTICALILSSHMPTSSTTKQRRRLQATPHVFKEKFLGTLSPTVERYPLYLRNTMEVLPSSMPLKGGQTDLVFYWTIPKSGSVAVKSIMARCFGLRRAEKVKEPTSMELFDKGTLLNVDTSTPEGIQEAKELDVLNSGKIDFIASSYVLSAASLFTADHRGRSFTVLRHPVDTAASLFWTLKEMQPQLKTKYTLAKYVRQDFYPDNWMTRQLTGTLPHEELTPRHLDRAKNILSAKFFVGIEEQMEETLRQLQAFYGWEDKTGTGTCVADLLNSGDPRFTKTSRPKPPRSSPDWNTIAMKEKFDMELYYFGLELFSRQGMMVGVERQ</sequence>
<keyword evidence="2" id="KW-0472">Membrane</keyword>
<feature type="compositionally biased region" description="Basic and acidic residues" evidence="1">
    <location>
        <begin position="1"/>
        <end position="13"/>
    </location>
</feature>
<reference evidence="3 4" key="1">
    <citation type="journal article" date="2004" name="Science">
        <title>The genome of the diatom Thalassiosira pseudonana: ecology, evolution, and metabolism.</title>
        <authorList>
            <person name="Armbrust E.V."/>
            <person name="Berges J.A."/>
            <person name="Bowler C."/>
            <person name="Green B.R."/>
            <person name="Martinez D."/>
            <person name="Putnam N.H."/>
            <person name="Zhou S."/>
            <person name="Allen A.E."/>
            <person name="Apt K.E."/>
            <person name="Bechner M."/>
            <person name="Brzezinski M.A."/>
            <person name="Chaal B.K."/>
            <person name="Chiovitti A."/>
            <person name="Davis A.K."/>
            <person name="Demarest M.S."/>
            <person name="Detter J.C."/>
            <person name="Glavina T."/>
            <person name="Goodstein D."/>
            <person name="Hadi M.Z."/>
            <person name="Hellsten U."/>
            <person name="Hildebrand M."/>
            <person name="Jenkins B.D."/>
            <person name="Jurka J."/>
            <person name="Kapitonov V.V."/>
            <person name="Kroger N."/>
            <person name="Lau W.W."/>
            <person name="Lane T.W."/>
            <person name="Larimer F.W."/>
            <person name="Lippmeier J.C."/>
            <person name="Lucas S."/>
            <person name="Medina M."/>
            <person name="Montsant A."/>
            <person name="Obornik M."/>
            <person name="Parker M.S."/>
            <person name="Palenik B."/>
            <person name="Pazour G.J."/>
            <person name="Richardson P.M."/>
            <person name="Rynearson T.A."/>
            <person name="Saito M.A."/>
            <person name="Schwartz D.C."/>
            <person name="Thamatrakoln K."/>
            <person name="Valentin K."/>
            <person name="Vardi A."/>
            <person name="Wilkerson F.P."/>
            <person name="Rokhsar D.S."/>
        </authorList>
    </citation>
    <scope>NUCLEOTIDE SEQUENCE [LARGE SCALE GENOMIC DNA]</scope>
    <source>
        <strain evidence="3 4">CCMP1335</strain>
    </source>
</reference>
<dbReference type="Gene3D" id="3.40.50.300">
    <property type="entry name" value="P-loop containing nucleotide triphosphate hydrolases"/>
    <property type="match status" value="1"/>
</dbReference>
<proteinExistence type="predicted"/>